<evidence type="ECO:0000256" key="7">
    <source>
        <dbReference type="SAM" id="MobiDB-lite"/>
    </source>
</evidence>
<evidence type="ECO:0000256" key="2">
    <source>
        <dbReference type="ARBA" id="ARBA00022448"/>
    </source>
</evidence>
<dbReference type="PANTHER" id="PTHR23517">
    <property type="entry name" value="RESISTANCE PROTEIN MDTM, PUTATIVE-RELATED-RELATED"/>
    <property type="match status" value="1"/>
</dbReference>
<name>A0A7S3EPW9_9EUKA</name>
<gene>
    <name evidence="9" type="ORF">HERI1096_LOCUS1277</name>
</gene>
<sequence length="208" mass="21587">MLRSFGAAVPKGSIYAINPLLDLLLTPLFVSRLAAVPHFAVIRVGLSIAALSPLVLTLVGPSLTAVILFVLVLTVGDALYNPRTDAYAMLVAPIGREGTFAGAAAALVFLAEVPAGVVGGILLERYCPQGSDGASCDGRRLFGALAAFACISPLLLWGIPTLLREDVALDAAPSAHPHPSADSQTDELRALQESPSPPALGVRREESQ</sequence>
<evidence type="ECO:0000256" key="1">
    <source>
        <dbReference type="ARBA" id="ARBA00004651"/>
    </source>
</evidence>
<keyword evidence="5 8" id="KW-1133">Transmembrane helix</keyword>
<feature type="transmembrane region" description="Helical" evidence="8">
    <location>
        <begin position="54"/>
        <end position="80"/>
    </location>
</feature>
<feature type="compositionally biased region" description="Low complexity" evidence="7">
    <location>
        <begin position="172"/>
        <end position="183"/>
    </location>
</feature>
<dbReference type="AlphaFoldDB" id="A0A7S3EPW9"/>
<dbReference type="Gene3D" id="1.20.1250.20">
    <property type="entry name" value="MFS general substrate transporter like domains"/>
    <property type="match status" value="1"/>
</dbReference>
<organism evidence="9">
    <name type="scientific">Haptolina ericina</name>
    <dbReference type="NCBI Taxonomy" id="156174"/>
    <lineage>
        <taxon>Eukaryota</taxon>
        <taxon>Haptista</taxon>
        <taxon>Haptophyta</taxon>
        <taxon>Prymnesiophyceae</taxon>
        <taxon>Prymnesiales</taxon>
        <taxon>Prymnesiaceae</taxon>
        <taxon>Haptolina</taxon>
    </lineage>
</organism>
<dbReference type="GO" id="GO:0005886">
    <property type="term" value="C:plasma membrane"/>
    <property type="evidence" value="ECO:0007669"/>
    <property type="project" value="UniProtKB-SubCell"/>
</dbReference>
<dbReference type="SUPFAM" id="SSF103473">
    <property type="entry name" value="MFS general substrate transporter"/>
    <property type="match status" value="1"/>
</dbReference>
<keyword evidence="3" id="KW-1003">Cell membrane</keyword>
<dbReference type="EMBL" id="HBHX01002331">
    <property type="protein sequence ID" value="CAE0098549.1"/>
    <property type="molecule type" value="Transcribed_RNA"/>
</dbReference>
<feature type="transmembrane region" description="Helical" evidence="8">
    <location>
        <begin position="144"/>
        <end position="163"/>
    </location>
</feature>
<proteinExistence type="predicted"/>
<dbReference type="PANTHER" id="PTHR23517:SF3">
    <property type="entry name" value="INTEGRAL MEMBRANE TRANSPORT PROTEIN"/>
    <property type="match status" value="1"/>
</dbReference>
<evidence type="ECO:0000256" key="6">
    <source>
        <dbReference type="ARBA" id="ARBA00023136"/>
    </source>
</evidence>
<accession>A0A7S3EPW9</accession>
<reference evidence="9" key="1">
    <citation type="submission" date="2021-01" db="EMBL/GenBank/DDBJ databases">
        <authorList>
            <person name="Corre E."/>
            <person name="Pelletier E."/>
            <person name="Niang G."/>
            <person name="Scheremetjew M."/>
            <person name="Finn R."/>
            <person name="Kale V."/>
            <person name="Holt S."/>
            <person name="Cochrane G."/>
            <person name="Meng A."/>
            <person name="Brown T."/>
            <person name="Cohen L."/>
        </authorList>
    </citation>
    <scope>NUCLEOTIDE SEQUENCE</scope>
    <source>
        <strain evidence="9">CCMP281</strain>
    </source>
</reference>
<dbReference type="InterPro" id="IPR036259">
    <property type="entry name" value="MFS_trans_sf"/>
</dbReference>
<protein>
    <recommendedName>
        <fullName evidence="10">Major facilitator superfamily (MFS) profile domain-containing protein</fullName>
    </recommendedName>
</protein>
<evidence type="ECO:0008006" key="10">
    <source>
        <dbReference type="Google" id="ProtNLM"/>
    </source>
</evidence>
<evidence type="ECO:0000313" key="9">
    <source>
        <dbReference type="EMBL" id="CAE0098549.1"/>
    </source>
</evidence>
<comment type="subcellular location">
    <subcellularLocation>
        <location evidence="1">Cell membrane</location>
        <topology evidence="1">Multi-pass membrane protein</topology>
    </subcellularLocation>
</comment>
<evidence type="ECO:0000256" key="5">
    <source>
        <dbReference type="ARBA" id="ARBA00022989"/>
    </source>
</evidence>
<evidence type="ECO:0000256" key="3">
    <source>
        <dbReference type="ARBA" id="ARBA00022475"/>
    </source>
</evidence>
<feature type="transmembrane region" description="Helical" evidence="8">
    <location>
        <begin position="100"/>
        <end position="123"/>
    </location>
</feature>
<keyword evidence="2" id="KW-0813">Transport</keyword>
<keyword evidence="4 8" id="KW-0812">Transmembrane</keyword>
<feature type="region of interest" description="Disordered" evidence="7">
    <location>
        <begin position="172"/>
        <end position="208"/>
    </location>
</feature>
<keyword evidence="6 8" id="KW-0472">Membrane</keyword>
<evidence type="ECO:0000256" key="4">
    <source>
        <dbReference type="ARBA" id="ARBA00022692"/>
    </source>
</evidence>
<dbReference type="InterPro" id="IPR050171">
    <property type="entry name" value="MFS_Transporters"/>
</dbReference>
<feature type="transmembrane region" description="Helical" evidence="8">
    <location>
        <begin position="20"/>
        <end position="42"/>
    </location>
</feature>
<evidence type="ECO:0000256" key="8">
    <source>
        <dbReference type="SAM" id="Phobius"/>
    </source>
</evidence>